<dbReference type="InterPro" id="IPR027417">
    <property type="entry name" value="P-loop_NTPase"/>
</dbReference>
<dbReference type="FunFam" id="3.40.50.300:FF:000546">
    <property type="entry name" value="Transcription-repair-coupling factor"/>
    <property type="match status" value="1"/>
</dbReference>
<keyword evidence="5 13" id="KW-0378">Hydrolase</keyword>
<dbReference type="SUPFAM" id="SSF52540">
    <property type="entry name" value="P-loop containing nucleoside triphosphate hydrolases"/>
    <property type="match status" value="4"/>
</dbReference>
<evidence type="ECO:0000259" key="14">
    <source>
        <dbReference type="PROSITE" id="PS51192"/>
    </source>
</evidence>
<sequence length="1246" mass="140436">MNRNLSLSFNEVTASSLREIVNRIQTPPNARIALTGVEGGTEALLIATAARTLDRPLVMITPDAEASQQTVDDLTFFLSSGKRKGPNGENHPILTLPAYESPPYADVNPDRRIMMERLATYFFLLHSFSWKVLVLSAVDLARKGIPRSVFKSYCEAIRIEEEIHPSALTERLKAKGYLSVPLVEDPGCFVLRGSLLDIWPPQSPSPLRVELYENLVLSIKEFDPIEQKIRTQQGADQEHPLLWLPPAREAIIDCKTIPYAKEQVRQLADHIDWPTTKTRALMEDVISGRPFFGSDSFLPAYYESLDPLFDYLPSDSLFFLQDPTSVSEALEQESKRVVESIDAKNGTPCFPISAFYQERKEIAKQFDQRATVLIYNRSTNRLENGDSEKQTDTRVQDQRILFRPCQATFDIGSTNQESLSKSMREARASKEKTSPIFPLVQRILEWHEQGLSVCCAARSQIQAERIISLLSHQEVTCCIRTETREYLALHQSKEKQKVQVAIGPLSRGFILPSEQVVWITEEEIFGAPVHASQSSKEREKTALSPFLEDLRSLKIGDYVVHTEHGIGQYQGLIHREVVGILVDLLCIEYAGGDKLYLPVYRLNQIQKWGGGGHGAPPLDRLGGSTFAKAKGRARKEVRQIADELFRLHAERQARPGYALPPLDDEDRAFEATFPFDETPDQAKAIREVYKDLESPQPTDRLVCGDVGFGKTEVAIRAAFRMVKANKQVALLCPTTVLAQQHLRTFENRFRDYPFTVKALSRFQSDKEQNATIAQLKEGKIDLIIGTHRLLSKDVHFKDLGLLIIDEEQRFGVVHKERLKKLRAHVDILTLTATPIPRTLQMAVSGLRELSLITTPPTDRRTIRTIVTRFEPHVLKDAIEREIARGGQVFYVYHRAEGLYEKAQQLQELLPHARIAVCHGQLGRSRRTPASEAIKQEGTKEGGLLEKVMLDFIEGRYDILVATTIIESGLDIPQANTMIIDRADLFGLAQLYQLRGRVGRSKERAYCYLIVPPPNAMTDDARARIEALERYTELGSGFQIASLDLELRGAGSLLGVEQSGNIASVGFDLFCHMLEEAVLELRGETLVEEVDPELSLDLPALLPEEYVGDMGIRLSFYKRFAGAPDEAAVTDIAEELEQRFGPLPEEAKNLVQLMMIKTHMRKIKALGCEANARMVTLHLRSDTSLDPQKVTALIRRHPHLYRLTPDMRLSRRFENSHDSNGLINAQTLLEELKGCHKDNPTNNLMII</sequence>
<accession>A0A1L6MYU2</accession>
<name>A0A1L6MYU2_9BACT</name>
<dbReference type="SMART" id="SM00982">
    <property type="entry name" value="TRCF"/>
    <property type="match status" value="1"/>
</dbReference>
<dbReference type="SMART" id="SM00490">
    <property type="entry name" value="HELICc"/>
    <property type="match status" value="1"/>
</dbReference>
<evidence type="ECO:0000256" key="2">
    <source>
        <dbReference type="ARBA" id="ARBA00022490"/>
    </source>
</evidence>
<evidence type="ECO:0000256" key="13">
    <source>
        <dbReference type="HAMAP-Rule" id="MF_00969"/>
    </source>
</evidence>
<dbReference type="Gene3D" id="3.90.1150.50">
    <property type="entry name" value="Transcription-repair-coupling factor, D7 domain"/>
    <property type="match status" value="1"/>
</dbReference>
<evidence type="ECO:0000256" key="10">
    <source>
        <dbReference type="ARBA" id="ARBA00061104"/>
    </source>
</evidence>
<dbReference type="SMART" id="SM00487">
    <property type="entry name" value="DEXDc"/>
    <property type="match status" value="1"/>
</dbReference>
<evidence type="ECO:0000256" key="8">
    <source>
        <dbReference type="ARBA" id="ARBA00023125"/>
    </source>
</evidence>
<dbReference type="PANTHER" id="PTHR47964:SF1">
    <property type="entry name" value="ATP-DEPENDENT DNA HELICASE HOMOLOG RECG, CHLOROPLASTIC"/>
    <property type="match status" value="1"/>
</dbReference>
<dbReference type="AlphaFoldDB" id="A0A1L6MYU2"/>
<dbReference type="Gene3D" id="3.40.50.11180">
    <property type="match status" value="1"/>
</dbReference>
<evidence type="ECO:0000256" key="9">
    <source>
        <dbReference type="ARBA" id="ARBA00023204"/>
    </source>
</evidence>
<evidence type="ECO:0000256" key="5">
    <source>
        <dbReference type="ARBA" id="ARBA00022801"/>
    </source>
</evidence>
<feature type="domain" description="Helicase ATP-binding" evidence="14">
    <location>
        <begin position="691"/>
        <end position="852"/>
    </location>
</feature>
<keyword evidence="17" id="KW-1185">Reference proteome</keyword>
<keyword evidence="3 13" id="KW-0547">Nucleotide-binding</keyword>
<dbReference type="InterPro" id="IPR003711">
    <property type="entry name" value="CarD-like/TRCF_RID"/>
</dbReference>
<dbReference type="HAMAP" id="MF_00969">
    <property type="entry name" value="TRCF"/>
    <property type="match status" value="1"/>
</dbReference>
<dbReference type="InterPro" id="IPR014001">
    <property type="entry name" value="Helicase_ATP-bd"/>
</dbReference>
<dbReference type="EC" id="3.6.4.-" evidence="13"/>
<dbReference type="Proteomes" id="UP000185544">
    <property type="component" value="Chromosome"/>
</dbReference>
<dbReference type="InterPro" id="IPR005118">
    <property type="entry name" value="TRCF_C"/>
</dbReference>
<dbReference type="GO" id="GO:0003684">
    <property type="term" value="F:damaged DNA binding"/>
    <property type="evidence" value="ECO:0007669"/>
    <property type="project" value="InterPro"/>
</dbReference>
<keyword evidence="9 13" id="KW-0234">DNA repair</keyword>
<dbReference type="STRING" id="1882918.BCY86_08305"/>
<dbReference type="GO" id="GO:0005524">
    <property type="term" value="F:ATP binding"/>
    <property type="evidence" value="ECO:0007669"/>
    <property type="project" value="UniProtKB-UniRule"/>
</dbReference>
<dbReference type="InterPro" id="IPR047112">
    <property type="entry name" value="RecG/Mfd"/>
</dbReference>
<dbReference type="Pfam" id="PF17757">
    <property type="entry name" value="UvrB_inter"/>
    <property type="match status" value="1"/>
</dbReference>
<dbReference type="SUPFAM" id="SSF143517">
    <property type="entry name" value="TRCF domain-like"/>
    <property type="match status" value="1"/>
</dbReference>
<dbReference type="EMBL" id="CP016908">
    <property type="protein sequence ID" value="APS00676.1"/>
    <property type="molecule type" value="Genomic_DNA"/>
</dbReference>
<dbReference type="Gene3D" id="3.40.50.300">
    <property type="entry name" value="P-loop containing nucleotide triphosphate hydrolases"/>
    <property type="match status" value="2"/>
</dbReference>
<comment type="function">
    <text evidence="13">Couples transcription and DNA repair by recognizing RNA polymerase (RNAP) stalled at DNA lesions. Mediates ATP-dependent release of RNAP and its truncated transcript from the DNA, and recruitment of nucleotide excision repair machinery to the damaged site.</text>
</comment>
<evidence type="ECO:0000313" key="17">
    <source>
        <dbReference type="Proteomes" id="UP000185544"/>
    </source>
</evidence>
<dbReference type="PANTHER" id="PTHR47964">
    <property type="entry name" value="ATP-DEPENDENT DNA HELICASE HOMOLOG RECG, CHLOROPLASTIC"/>
    <property type="match status" value="1"/>
</dbReference>
<dbReference type="InterPro" id="IPR041471">
    <property type="entry name" value="UvrB_inter"/>
</dbReference>
<dbReference type="Pfam" id="PF00271">
    <property type="entry name" value="Helicase_C"/>
    <property type="match status" value="1"/>
</dbReference>
<keyword evidence="8 13" id="KW-0238">DNA-binding</keyword>
<keyword evidence="7 13" id="KW-0067">ATP-binding</keyword>
<protein>
    <recommendedName>
        <fullName evidence="12 13">Transcription-repair-coupling factor</fullName>
        <shortName evidence="13">TRCF</shortName>
        <ecNumber evidence="13">3.6.4.-</ecNumber>
    </recommendedName>
</protein>
<dbReference type="Gene3D" id="3.30.2060.10">
    <property type="entry name" value="Penicillin-binding protein 1b domain"/>
    <property type="match status" value="1"/>
</dbReference>
<dbReference type="InterPro" id="IPR004576">
    <property type="entry name" value="Mfd"/>
</dbReference>
<dbReference type="OrthoDB" id="9804325at2"/>
<dbReference type="GO" id="GO:0003678">
    <property type="term" value="F:DNA helicase activity"/>
    <property type="evidence" value="ECO:0007669"/>
    <property type="project" value="TreeGrafter"/>
</dbReference>
<dbReference type="GO" id="GO:0000716">
    <property type="term" value="P:transcription-coupled nucleotide-excision repair, DNA damage recognition"/>
    <property type="evidence" value="ECO:0007669"/>
    <property type="project" value="UniProtKB-UniRule"/>
</dbReference>
<dbReference type="InterPro" id="IPR037235">
    <property type="entry name" value="TRCF-like_C_D7"/>
</dbReference>
<dbReference type="KEGG" id="pabo:BCY86_08305"/>
<gene>
    <name evidence="13" type="primary">mfd</name>
    <name evidence="16" type="ORF">BCY86_08305</name>
</gene>
<evidence type="ECO:0000256" key="4">
    <source>
        <dbReference type="ARBA" id="ARBA00022763"/>
    </source>
</evidence>
<dbReference type="Gene3D" id="2.40.10.170">
    <property type="match status" value="1"/>
</dbReference>
<evidence type="ECO:0000259" key="15">
    <source>
        <dbReference type="PROSITE" id="PS51194"/>
    </source>
</evidence>
<dbReference type="SMART" id="SM01058">
    <property type="entry name" value="CarD_TRCF"/>
    <property type="match status" value="1"/>
</dbReference>
<evidence type="ECO:0000256" key="12">
    <source>
        <dbReference type="ARBA" id="ARBA00070128"/>
    </source>
</evidence>
<comment type="similarity">
    <text evidence="10 13">In the N-terminal section; belongs to the UvrB family.</text>
</comment>
<dbReference type="RefSeq" id="WP_075277345.1">
    <property type="nucleotide sequence ID" value="NZ_CP016908.1"/>
</dbReference>
<dbReference type="NCBIfam" id="TIGR00580">
    <property type="entry name" value="mfd"/>
    <property type="match status" value="1"/>
</dbReference>
<proteinExistence type="inferred from homology"/>
<dbReference type="Pfam" id="PF00270">
    <property type="entry name" value="DEAD"/>
    <property type="match status" value="1"/>
</dbReference>
<evidence type="ECO:0000313" key="16">
    <source>
        <dbReference type="EMBL" id="APS00676.1"/>
    </source>
</evidence>
<keyword evidence="6" id="KW-0347">Helicase</keyword>
<evidence type="ECO:0000256" key="7">
    <source>
        <dbReference type="ARBA" id="ARBA00022840"/>
    </source>
</evidence>
<dbReference type="CDD" id="cd17991">
    <property type="entry name" value="DEXHc_TRCF"/>
    <property type="match status" value="1"/>
</dbReference>
<evidence type="ECO:0000256" key="11">
    <source>
        <dbReference type="ARBA" id="ARBA00061399"/>
    </source>
</evidence>
<evidence type="ECO:0000256" key="6">
    <source>
        <dbReference type="ARBA" id="ARBA00022806"/>
    </source>
</evidence>
<comment type="subcellular location">
    <subcellularLocation>
        <location evidence="1 13">Cytoplasm</location>
    </subcellularLocation>
</comment>
<keyword evidence="4 13" id="KW-0227">DNA damage</keyword>
<feature type="domain" description="Helicase C-terminal" evidence="15">
    <location>
        <begin position="873"/>
        <end position="1045"/>
    </location>
</feature>
<evidence type="ECO:0000256" key="1">
    <source>
        <dbReference type="ARBA" id="ARBA00004496"/>
    </source>
</evidence>
<dbReference type="PROSITE" id="PS51194">
    <property type="entry name" value="HELICASE_CTER"/>
    <property type="match status" value="1"/>
</dbReference>
<dbReference type="InterPro" id="IPR001650">
    <property type="entry name" value="Helicase_C-like"/>
</dbReference>
<organism evidence="16 17">
    <name type="scientific">Pajaroellobacter abortibovis</name>
    <dbReference type="NCBI Taxonomy" id="1882918"/>
    <lineage>
        <taxon>Bacteria</taxon>
        <taxon>Pseudomonadati</taxon>
        <taxon>Myxococcota</taxon>
        <taxon>Polyangia</taxon>
        <taxon>Polyangiales</taxon>
        <taxon>Polyangiaceae</taxon>
    </lineage>
</organism>
<dbReference type="PROSITE" id="PS51192">
    <property type="entry name" value="HELICASE_ATP_BIND_1"/>
    <property type="match status" value="1"/>
</dbReference>
<dbReference type="Gene3D" id="3.40.50.11140">
    <property type="match status" value="1"/>
</dbReference>
<reference evidence="16 17" key="1">
    <citation type="submission" date="2016-08" db="EMBL/GenBank/DDBJ databases">
        <title>Identification and validation of antigenic proteins from Pajaroellobacter abortibovis using de-novo genome sequence assembly and reverse vaccinology.</title>
        <authorList>
            <person name="Welly B.T."/>
            <person name="Miller M.R."/>
            <person name="Stott J.L."/>
            <person name="Blanchard M.T."/>
            <person name="Islas-Trejo A.D."/>
            <person name="O'Rourke S.M."/>
            <person name="Young A.E."/>
            <person name="Medrano J.F."/>
            <person name="Van Eenennaam A.L."/>
        </authorList>
    </citation>
    <scope>NUCLEOTIDE SEQUENCE [LARGE SCALE GENOMIC DNA]</scope>
    <source>
        <strain evidence="16 17">BTF92-0548A/99-0131</strain>
    </source>
</reference>
<comment type="similarity">
    <text evidence="11 13">In the C-terminal section; belongs to the helicase family. RecG subfamily.</text>
</comment>
<dbReference type="Pfam" id="PF03461">
    <property type="entry name" value="TRCF"/>
    <property type="match status" value="1"/>
</dbReference>
<dbReference type="InterPro" id="IPR011545">
    <property type="entry name" value="DEAD/DEAH_box_helicase_dom"/>
</dbReference>
<dbReference type="GO" id="GO:0006355">
    <property type="term" value="P:regulation of DNA-templated transcription"/>
    <property type="evidence" value="ECO:0007669"/>
    <property type="project" value="UniProtKB-UniRule"/>
</dbReference>
<keyword evidence="2 13" id="KW-0963">Cytoplasm</keyword>
<dbReference type="GO" id="GO:0005737">
    <property type="term" value="C:cytoplasm"/>
    <property type="evidence" value="ECO:0007669"/>
    <property type="project" value="UniProtKB-SubCell"/>
</dbReference>
<dbReference type="InterPro" id="IPR036101">
    <property type="entry name" value="CarD-like/TRCF_RID_sf"/>
</dbReference>
<dbReference type="SUPFAM" id="SSF141259">
    <property type="entry name" value="CarD-like"/>
    <property type="match status" value="1"/>
</dbReference>
<evidence type="ECO:0000256" key="3">
    <source>
        <dbReference type="ARBA" id="ARBA00022741"/>
    </source>
</evidence>
<dbReference type="GO" id="GO:0016787">
    <property type="term" value="F:hydrolase activity"/>
    <property type="evidence" value="ECO:0007669"/>
    <property type="project" value="UniProtKB-KW"/>
</dbReference>
<dbReference type="Pfam" id="PF02559">
    <property type="entry name" value="CarD_TRCF_RID"/>
    <property type="match status" value="1"/>
</dbReference>